<dbReference type="EMBL" id="PRBV01000033">
    <property type="protein sequence ID" value="RTJ77830.1"/>
    <property type="molecule type" value="Genomic_DNA"/>
</dbReference>
<comment type="caution">
    <text evidence="1">The sequence shown here is derived from an EMBL/GenBank/DDBJ whole genome shotgun (WGS) entry which is preliminary data.</text>
</comment>
<dbReference type="AlphaFoldDB" id="A0A431E9X7"/>
<reference evidence="1 2" key="1">
    <citation type="journal article" date="2019" name="Appl. Environ. Microbiol.">
        <title>Population genetics and characterization of Campylobacter jejuni isolates in western jackdaws and game birds in Finland.</title>
        <authorList>
            <person name="Kovanen S."/>
            <person name="Rossi M."/>
            <person name="Pohja-Mykra M."/>
            <person name="Nieminen T."/>
            <person name="Raunio-Saarnisto M."/>
            <person name="Sauvala M."/>
            <person name="Fredriksson-Ahomaa M."/>
            <person name="Hanninen M.L."/>
            <person name="Kivisto R."/>
        </authorList>
    </citation>
    <scope>NUCLEOTIDE SEQUENCE [LARGE SCALE GENOMIC DNA]</scope>
    <source>
        <strain evidence="1 2">CB313</strain>
    </source>
</reference>
<accession>A0A431E9X7</accession>
<gene>
    <name evidence="1" type="ORF">C3H57_10025</name>
</gene>
<name>A0A431E9X7_CAMJU</name>
<proteinExistence type="predicted"/>
<evidence type="ECO:0000313" key="1">
    <source>
        <dbReference type="EMBL" id="RTJ77830.1"/>
    </source>
</evidence>
<dbReference type="Proteomes" id="UP000288507">
    <property type="component" value="Unassembled WGS sequence"/>
</dbReference>
<dbReference type="RefSeq" id="WP_126232572.1">
    <property type="nucleotide sequence ID" value="NZ_PRBV01000033.1"/>
</dbReference>
<evidence type="ECO:0008006" key="3">
    <source>
        <dbReference type="Google" id="ProtNLM"/>
    </source>
</evidence>
<sequence>MFSKSKFSYREYIDNQAFYNSHNIFLPSFAYELDLKGYESVCACDFYEDIFCNTSISLESKRNKDDYVVGEYGAIALEINEKYKKRTTITKDLKELVNLIDKSDNFCLMSPISYAGKNRTNKNMRYMYALCVEIDHLRPNGEGLEELLYSFRDDVRRPNLMPTYMVCSGNGLHLYYKFKEPFSMFDNHQIKLTRIKKTMTFNLWNHIADNKEKIQYESINQAFRIVGTRTKRDSLAMAFKISDNCITINDLEKCYKYNESEYRQPNKYTLAEAEKKFPQWYQTRIIEKQPKKSPQFKKNRAIYDSWKDRILKLAVQGTRYYCLEQLCALAVVCDINREELVKDCYELLPEFDKRTKNEDNHFTEADVKSALATYDNPNDSTYCRKLSTIYKKTNINLPRVRRNGLKQEQHLQIARAIRDIKSPNWRQGNGRKSKEHLIKEWQEQNPQGTKAQCYKDTNISRPTIDKYWSISNG</sequence>
<evidence type="ECO:0000313" key="2">
    <source>
        <dbReference type="Proteomes" id="UP000288507"/>
    </source>
</evidence>
<organism evidence="1 2">
    <name type="scientific">Campylobacter jejuni</name>
    <dbReference type="NCBI Taxonomy" id="197"/>
    <lineage>
        <taxon>Bacteria</taxon>
        <taxon>Pseudomonadati</taxon>
        <taxon>Campylobacterota</taxon>
        <taxon>Epsilonproteobacteria</taxon>
        <taxon>Campylobacterales</taxon>
        <taxon>Campylobacteraceae</taxon>
        <taxon>Campylobacter</taxon>
    </lineage>
</organism>
<protein>
    <recommendedName>
        <fullName evidence="3">Replication protein</fullName>
    </recommendedName>
</protein>